<dbReference type="Gene3D" id="3.40.50.850">
    <property type="entry name" value="Isochorismatase-like"/>
    <property type="match status" value="1"/>
</dbReference>
<feature type="domain" description="Isochorismatase-like" evidence="2">
    <location>
        <begin position="6"/>
        <end position="150"/>
    </location>
</feature>
<evidence type="ECO:0000259" key="2">
    <source>
        <dbReference type="Pfam" id="PF00857"/>
    </source>
</evidence>
<keyword evidence="4" id="KW-1185">Reference proteome</keyword>
<dbReference type="PANTHER" id="PTHR43540">
    <property type="entry name" value="PEROXYUREIDOACRYLATE/UREIDOACRYLATE AMIDOHYDROLASE-RELATED"/>
    <property type="match status" value="1"/>
</dbReference>
<protein>
    <submittedName>
        <fullName evidence="3">Isochorismatase</fullName>
    </submittedName>
</protein>
<dbReference type="PANTHER" id="PTHR43540:SF1">
    <property type="entry name" value="ISOCHORISMATASE HYDROLASE"/>
    <property type="match status" value="1"/>
</dbReference>
<keyword evidence="1" id="KW-0378">Hydrolase</keyword>
<evidence type="ECO:0000256" key="1">
    <source>
        <dbReference type="ARBA" id="ARBA00022801"/>
    </source>
</evidence>
<dbReference type="Pfam" id="PF00857">
    <property type="entry name" value="Isochorismatase"/>
    <property type="match status" value="1"/>
</dbReference>
<sequence>MGGNDTALLLIDVQQGFDAPGWGARNRPQAEREIARLLAAWRAAGAPVVHVRHLSTEPASPLHPSGAGIAFKPEAAPLAGEPVFEKRVNSAFIGTGLEAWLRDQGVEALAVAGFTTDHCVSTSVRMAANLGFRVMLVEDACATFGRVGHDGRYYGADELHRTAVASLHGEFARIAGAAEAIGAAL</sequence>
<dbReference type="InterPro" id="IPR000868">
    <property type="entry name" value="Isochorismatase-like_dom"/>
</dbReference>
<evidence type="ECO:0000313" key="3">
    <source>
        <dbReference type="EMBL" id="AOV17285.1"/>
    </source>
</evidence>
<gene>
    <name evidence="3" type="ORF">BJI67_09605</name>
</gene>
<organism evidence="3 4">
    <name type="scientific">Acidihalobacter aeolianus</name>
    <dbReference type="NCBI Taxonomy" id="2792603"/>
    <lineage>
        <taxon>Bacteria</taxon>
        <taxon>Pseudomonadati</taxon>
        <taxon>Pseudomonadota</taxon>
        <taxon>Gammaproteobacteria</taxon>
        <taxon>Chromatiales</taxon>
        <taxon>Ectothiorhodospiraceae</taxon>
        <taxon>Acidihalobacter</taxon>
    </lineage>
</organism>
<dbReference type="SUPFAM" id="SSF52499">
    <property type="entry name" value="Isochorismatase-like hydrolases"/>
    <property type="match status" value="1"/>
</dbReference>
<reference evidence="3 4" key="1">
    <citation type="submission" date="2016-09" db="EMBL/GenBank/DDBJ databases">
        <title>Acidihalobacter prosperus V6 (DSM14174).</title>
        <authorList>
            <person name="Khaleque H.N."/>
            <person name="Ramsay J.P."/>
            <person name="Murphy R.J.T."/>
            <person name="Kaksonen A.H."/>
            <person name="Boxall N.J."/>
            <person name="Watkin E.L.J."/>
        </authorList>
    </citation>
    <scope>NUCLEOTIDE SEQUENCE [LARGE SCALE GENOMIC DNA]</scope>
    <source>
        <strain evidence="3 4">V6</strain>
    </source>
</reference>
<dbReference type="RefSeq" id="WP_070072844.1">
    <property type="nucleotide sequence ID" value="NZ_CP017448.1"/>
</dbReference>
<dbReference type="KEGG" id="aaeo:BJI67_09605"/>
<dbReference type="Proteomes" id="UP000095342">
    <property type="component" value="Chromosome"/>
</dbReference>
<dbReference type="InterPro" id="IPR050272">
    <property type="entry name" value="Isochorismatase-like_hydrls"/>
</dbReference>
<accession>A0A1D8K8L4</accession>
<dbReference type="CDD" id="cd01014">
    <property type="entry name" value="nicotinamidase_related"/>
    <property type="match status" value="1"/>
</dbReference>
<dbReference type="AlphaFoldDB" id="A0A1D8K8L4"/>
<dbReference type="GO" id="GO:0016787">
    <property type="term" value="F:hydrolase activity"/>
    <property type="evidence" value="ECO:0007669"/>
    <property type="project" value="UniProtKB-KW"/>
</dbReference>
<dbReference type="EMBL" id="CP017448">
    <property type="protein sequence ID" value="AOV17285.1"/>
    <property type="molecule type" value="Genomic_DNA"/>
</dbReference>
<proteinExistence type="predicted"/>
<name>A0A1D8K8L4_9GAMM</name>
<dbReference type="InterPro" id="IPR036380">
    <property type="entry name" value="Isochorismatase-like_sf"/>
</dbReference>
<evidence type="ECO:0000313" key="4">
    <source>
        <dbReference type="Proteomes" id="UP000095342"/>
    </source>
</evidence>